<reference evidence="2" key="2">
    <citation type="submission" date="2020-09" db="EMBL/GenBank/DDBJ databases">
        <authorList>
            <person name="Sun Q."/>
            <person name="Ohkuma M."/>
        </authorList>
    </citation>
    <scope>NUCLEOTIDE SEQUENCE</scope>
    <source>
        <strain evidence="2">JCM 4815</strain>
    </source>
</reference>
<evidence type="ECO:0000256" key="1">
    <source>
        <dbReference type="SAM" id="MobiDB-lite"/>
    </source>
</evidence>
<sequence length="133" mass="14661">MAKAWRRASDLVRLSEAGDGFGDEAMKVLPGVRRLSALRLPTEGARGQGSPEWRNPVRGVHEPDGRSCALDMRFTPTATWNGAGHGRPVGPAPYREPVRVRFRAASESLWTSPWSSLWRKGGLHRWPHPAADG</sequence>
<protein>
    <submittedName>
        <fullName evidence="2">Uncharacterized protein</fullName>
    </submittedName>
</protein>
<name>A0A918PG76_9ACTN</name>
<dbReference type="EMBL" id="BMVW01000004">
    <property type="protein sequence ID" value="GGZ07304.1"/>
    <property type="molecule type" value="Genomic_DNA"/>
</dbReference>
<proteinExistence type="predicted"/>
<dbReference type="Proteomes" id="UP000622166">
    <property type="component" value="Unassembled WGS sequence"/>
</dbReference>
<feature type="region of interest" description="Disordered" evidence="1">
    <location>
        <begin position="42"/>
        <end position="61"/>
    </location>
</feature>
<gene>
    <name evidence="2" type="ORF">GCM10010365_28030</name>
</gene>
<dbReference type="AlphaFoldDB" id="A0A918PG76"/>
<accession>A0A918PG76</accession>
<reference evidence="2" key="1">
    <citation type="journal article" date="2014" name="Int. J. Syst. Evol. Microbiol.">
        <title>Complete genome sequence of Corynebacterium casei LMG S-19264T (=DSM 44701T), isolated from a smear-ripened cheese.</title>
        <authorList>
            <consortium name="US DOE Joint Genome Institute (JGI-PGF)"/>
            <person name="Walter F."/>
            <person name="Albersmeier A."/>
            <person name="Kalinowski J."/>
            <person name="Ruckert C."/>
        </authorList>
    </citation>
    <scope>NUCLEOTIDE SEQUENCE</scope>
    <source>
        <strain evidence="2">JCM 4815</strain>
    </source>
</reference>
<organism evidence="2 3">
    <name type="scientific">Streptomyces poonensis</name>
    <dbReference type="NCBI Taxonomy" id="68255"/>
    <lineage>
        <taxon>Bacteria</taxon>
        <taxon>Bacillati</taxon>
        <taxon>Actinomycetota</taxon>
        <taxon>Actinomycetes</taxon>
        <taxon>Kitasatosporales</taxon>
        <taxon>Streptomycetaceae</taxon>
        <taxon>Streptomyces</taxon>
    </lineage>
</organism>
<keyword evidence="3" id="KW-1185">Reference proteome</keyword>
<evidence type="ECO:0000313" key="3">
    <source>
        <dbReference type="Proteomes" id="UP000622166"/>
    </source>
</evidence>
<evidence type="ECO:0000313" key="2">
    <source>
        <dbReference type="EMBL" id="GGZ07304.1"/>
    </source>
</evidence>
<comment type="caution">
    <text evidence="2">The sequence shown here is derived from an EMBL/GenBank/DDBJ whole genome shotgun (WGS) entry which is preliminary data.</text>
</comment>